<evidence type="ECO:0000256" key="7">
    <source>
        <dbReference type="ARBA" id="ARBA00022989"/>
    </source>
</evidence>
<evidence type="ECO:0000256" key="4">
    <source>
        <dbReference type="ARBA" id="ARBA00022475"/>
    </source>
</evidence>
<feature type="transmembrane region" description="Helical" evidence="9">
    <location>
        <begin position="55"/>
        <end position="80"/>
    </location>
</feature>
<feature type="transmembrane region" description="Helical" evidence="9">
    <location>
        <begin position="149"/>
        <end position="173"/>
    </location>
</feature>
<keyword evidence="3 9" id="KW-0813">Transport</keyword>
<keyword evidence="7 9" id="KW-1133">Transmembrane helix</keyword>
<feature type="domain" description="ABC transmembrane type-1" evidence="11">
    <location>
        <begin position="112"/>
        <end position="342"/>
    </location>
</feature>
<keyword evidence="10" id="KW-0997">Cell inner membrane</keyword>
<keyword evidence="4" id="KW-1003">Cell membrane</keyword>
<feature type="transmembrane region" description="Helical" evidence="9">
    <location>
        <begin position="324"/>
        <end position="346"/>
    </location>
</feature>
<sequence>MTGGAARPLRHFCPQEGPTLSQTASHLAGAAIGADPAPPRPSRATRRATGFGDTIFAALCQGAGILVLLLLGAIIVELFLGGLPAFRAFGLAFVASTDWDPVQEVFGGGVPIYGTLLTALLAILMAVPAAFGIAFFLTELAPDWMRRPVGVAVELLAAVPSIIYGMWGFFVIVPFMATTIQPPIIDTLGEVPVIGALFSGAPFGTGLFTAALILAIMILPFVAATMRDVFEQVPPVFKESAYGLGATTWEVMRGVVLPYTRTSVVGGIMLGLGRALGETMAVTFVIGNANRISASLFGPGNTIASLVALEFGEAGMGSLKLSALLALGFVLFVISFAVLAVSRWLLRPRLKG</sequence>
<dbReference type="GO" id="GO:0005315">
    <property type="term" value="F:phosphate transmembrane transporter activity"/>
    <property type="evidence" value="ECO:0007669"/>
    <property type="project" value="InterPro"/>
</dbReference>
<evidence type="ECO:0000259" key="11">
    <source>
        <dbReference type="PROSITE" id="PS50928"/>
    </source>
</evidence>
<dbReference type="NCBIfam" id="TIGR02138">
    <property type="entry name" value="phosphate_pstC"/>
    <property type="match status" value="1"/>
</dbReference>
<dbReference type="InterPro" id="IPR035906">
    <property type="entry name" value="MetI-like_sf"/>
</dbReference>
<keyword evidence="8 9" id="KW-0472">Membrane</keyword>
<evidence type="ECO:0000256" key="3">
    <source>
        <dbReference type="ARBA" id="ARBA00022448"/>
    </source>
</evidence>
<evidence type="ECO:0000256" key="5">
    <source>
        <dbReference type="ARBA" id="ARBA00022592"/>
    </source>
</evidence>
<evidence type="ECO:0000313" key="12">
    <source>
        <dbReference type="EMBL" id="AWV24325.1"/>
    </source>
</evidence>
<evidence type="ECO:0000256" key="1">
    <source>
        <dbReference type="ARBA" id="ARBA00004651"/>
    </source>
</evidence>
<keyword evidence="5 10" id="KW-0592">Phosphate transport</keyword>
<dbReference type="SUPFAM" id="SSF161098">
    <property type="entry name" value="MetI-like"/>
    <property type="match status" value="1"/>
</dbReference>
<dbReference type="Gene3D" id="1.10.3720.10">
    <property type="entry name" value="MetI-like"/>
    <property type="match status" value="1"/>
</dbReference>
<evidence type="ECO:0000256" key="6">
    <source>
        <dbReference type="ARBA" id="ARBA00022692"/>
    </source>
</evidence>
<dbReference type="PANTHER" id="PTHR30425">
    <property type="entry name" value="PHOSPHATE TRANSPORT SYSTEM PERMEASE PROTEIN PST"/>
    <property type="match status" value="1"/>
</dbReference>
<dbReference type="PANTHER" id="PTHR30425:SF1">
    <property type="entry name" value="PHOSPHATE TRANSPORT SYSTEM PERMEASE PROTEIN PSTC"/>
    <property type="match status" value="1"/>
</dbReference>
<comment type="caution">
    <text evidence="10">Lacks conserved residue(s) required for the propagation of feature annotation.</text>
</comment>
<dbReference type="AlphaFoldDB" id="A0A4Y1N284"/>
<proteinExistence type="inferred from homology"/>
<comment type="subcellular location">
    <subcellularLocation>
        <location evidence="10">Cell inner membrane</location>
        <topology evidence="10">Multi-pass membrane protein</topology>
    </subcellularLocation>
    <subcellularLocation>
        <location evidence="1 9">Cell membrane</location>
        <topology evidence="1 9">Multi-pass membrane protein</topology>
    </subcellularLocation>
</comment>
<gene>
    <name evidence="12" type="ORF">RADP37_04572</name>
</gene>
<dbReference type="InterPro" id="IPR011864">
    <property type="entry name" value="Phosphate_PstC"/>
</dbReference>
<reference evidence="12" key="1">
    <citation type="submission" date="2017-12" db="EMBL/GenBank/DDBJ databases">
        <authorList>
            <person name="Martens C."/>
            <person name="Dahlstrom E."/>
            <person name="Barbian K."/>
            <person name="Sykora L."/>
            <person name="Ricklefs S."/>
            <person name="Bruno D."/>
            <person name="Anzick I."/>
            <person name="Myles I."/>
            <person name="Datta S.K."/>
        </authorList>
    </citation>
    <scope>NUCLEOTIDE SEQUENCE</scope>
    <source>
        <strain evidence="12">AD2</strain>
    </source>
</reference>
<keyword evidence="6 9" id="KW-0812">Transmembrane</keyword>
<dbReference type="InterPro" id="IPR051124">
    <property type="entry name" value="Phosphate_Transport_Permease"/>
</dbReference>
<dbReference type="EMBL" id="CP025189">
    <property type="protein sequence ID" value="AWV24325.1"/>
    <property type="molecule type" value="Genomic_DNA"/>
</dbReference>
<feature type="transmembrane region" description="Helical" evidence="9">
    <location>
        <begin position="112"/>
        <end position="137"/>
    </location>
</feature>
<protein>
    <recommendedName>
        <fullName evidence="10">Phosphate transport system permease protein</fullName>
    </recommendedName>
</protein>
<comment type="function">
    <text evidence="10">Part of the binding-protein-dependent transport system for phosphate; probably responsible for the translocation of the substrate across the membrane.</text>
</comment>
<feature type="transmembrane region" description="Helical" evidence="9">
    <location>
        <begin position="193"/>
        <end position="222"/>
    </location>
</feature>
<evidence type="ECO:0000256" key="8">
    <source>
        <dbReference type="ARBA" id="ARBA00023136"/>
    </source>
</evidence>
<evidence type="ECO:0000256" key="9">
    <source>
        <dbReference type="RuleBase" id="RU363032"/>
    </source>
</evidence>
<dbReference type="InterPro" id="IPR000515">
    <property type="entry name" value="MetI-like"/>
</dbReference>
<evidence type="ECO:0000256" key="2">
    <source>
        <dbReference type="ARBA" id="ARBA00007069"/>
    </source>
</evidence>
<dbReference type="GO" id="GO:0006817">
    <property type="term" value="P:phosphate ion transport"/>
    <property type="evidence" value="ECO:0007669"/>
    <property type="project" value="UniProtKB-KW"/>
</dbReference>
<name>A0A4Y1N284_9PROT</name>
<evidence type="ECO:0000256" key="10">
    <source>
        <dbReference type="RuleBase" id="RU363054"/>
    </source>
</evidence>
<dbReference type="GO" id="GO:0005886">
    <property type="term" value="C:plasma membrane"/>
    <property type="evidence" value="ECO:0007669"/>
    <property type="project" value="UniProtKB-SubCell"/>
</dbReference>
<comment type="similarity">
    <text evidence="2 10">Belongs to the binding-protein-dependent transport system permease family. CysTW subfamily.</text>
</comment>
<accession>A0A4Y1N284</accession>
<dbReference type="CDD" id="cd06261">
    <property type="entry name" value="TM_PBP2"/>
    <property type="match status" value="1"/>
</dbReference>
<dbReference type="Pfam" id="PF00528">
    <property type="entry name" value="BPD_transp_1"/>
    <property type="match status" value="1"/>
</dbReference>
<organism evidence="12">
    <name type="scientific">Roseomonas mucosa</name>
    <dbReference type="NCBI Taxonomy" id="207340"/>
    <lineage>
        <taxon>Bacteria</taxon>
        <taxon>Pseudomonadati</taxon>
        <taxon>Pseudomonadota</taxon>
        <taxon>Alphaproteobacteria</taxon>
        <taxon>Acetobacterales</taxon>
        <taxon>Roseomonadaceae</taxon>
        <taxon>Roseomonas</taxon>
    </lineage>
</organism>
<dbReference type="PROSITE" id="PS50928">
    <property type="entry name" value="ABC_TM1"/>
    <property type="match status" value="1"/>
</dbReference>